<evidence type="ECO:0000256" key="4">
    <source>
        <dbReference type="ARBA" id="ARBA00023204"/>
    </source>
</evidence>
<evidence type="ECO:0000256" key="6">
    <source>
        <dbReference type="RuleBase" id="RU003780"/>
    </source>
</evidence>
<dbReference type="SMART" id="SM00986">
    <property type="entry name" value="UDG"/>
    <property type="match status" value="1"/>
</dbReference>
<evidence type="ECO:0000256" key="3">
    <source>
        <dbReference type="ARBA" id="ARBA00022801"/>
    </source>
</evidence>
<name>L7JTB6_TRAHO</name>
<keyword evidence="2 6" id="KW-0227">DNA damage</keyword>
<evidence type="ECO:0000313" key="8">
    <source>
        <dbReference type="EMBL" id="ELQ74281.1"/>
    </source>
</evidence>
<dbReference type="InterPro" id="IPR002043">
    <property type="entry name" value="UDG_fam1"/>
</dbReference>
<dbReference type="PROSITE" id="PS00130">
    <property type="entry name" value="U_DNA_GLYCOSYLASE"/>
    <property type="match status" value="1"/>
</dbReference>
<dbReference type="InterPro" id="IPR005122">
    <property type="entry name" value="Uracil-DNA_glycosylase-like"/>
</dbReference>
<dbReference type="HAMAP" id="MF_00148">
    <property type="entry name" value="UDG"/>
    <property type="match status" value="1"/>
</dbReference>
<organism evidence="8 9">
    <name type="scientific">Trachipleistophora hominis</name>
    <name type="common">Microsporidian parasite</name>
    <dbReference type="NCBI Taxonomy" id="72359"/>
    <lineage>
        <taxon>Eukaryota</taxon>
        <taxon>Fungi</taxon>
        <taxon>Fungi incertae sedis</taxon>
        <taxon>Microsporidia</taxon>
        <taxon>Pleistophoridae</taxon>
        <taxon>Trachipleistophora</taxon>
    </lineage>
</organism>
<feature type="active site" description="Proton acceptor" evidence="5">
    <location>
        <position position="150"/>
    </location>
</feature>
<dbReference type="NCBIfam" id="NF003588">
    <property type="entry name" value="PRK05254.1-1"/>
    <property type="match status" value="1"/>
</dbReference>
<comment type="similarity">
    <text evidence="1 6">Belongs to the uracil-DNA glycosylase (UDG) superfamily. UNG family.</text>
</comment>
<dbReference type="EC" id="3.2.2.27" evidence="6"/>
<evidence type="ECO:0000259" key="7">
    <source>
        <dbReference type="SMART" id="SM00986"/>
    </source>
</evidence>
<dbReference type="GO" id="GO:0004844">
    <property type="term" value="F:uracil DNA N-glycosylase activity"/>
    <property type="evidence" value="ECO:0007669"/>
    <property type="project" value="UniProtKB-UniRule"/>
</dbReference>
<dbReference type="Proteomes" id="UP000011185">
    <property type="component" value="Unassembled WGS sequence"/>
</dbReference>
<dbReference type="NCBIfam" id="NF003592">
    <property type="entry name" value="PRK05254.1-5"/>
    <property type="match status" value="1"/>
</dbReference>
<dbReference type="InParanoid" id="L7JTB6"/>
<evidence type="ECO:0000256" key="1">
    <source>
        <dbReference type="ARBA" id="ARBA00008184"/>
    </source>
</evidence>
<dbReference type="EMBL" id="JH994054">
    <property type="protein sequence ID" value="ELQ74281.1"/>
    <property type="molecule type" value="Genomic_DNA"/>
</dbReference>
<dbReference type="VEuPathDB" id="MicrosporidiaDB:THOM_2787"/>
<keyword evidence="4 6" id="KW-0234">DNA repair</keyword>
<dbReference type="InterPro" id="IPR036895">
    <property type="entry name" value="Uracil-DNA_glycosylase-like_sf"/>
</dbReference>
<dbReference type="GO" id="GO:0005739">
    <property type="term" value="C:mitochondrion"/>
    <property type="evidence" value="ECO:0007669"/>
    <property type="project" value="EnsemblFungi"/>
</dbReference>
<dbReference type="OrthoDB" id="10031947at2759"/>
<keyword evidence="3 6" id="KW-0378">Hydrolase</keyword>
<reference evidence="8 9" key="1">
    <citation type="journal article" date="2012" name="PLoS Pathog.">
        <title>The genome of the obligate intracellular parasite Trachipleistophora hominis: new insights into microsporidian genome dynamics and reductive evolution.</title>
        <authorList>
            <person name="Heinz E."/>
            <person name="Williams T.A."/>
            <person name="Nakjang S."/>
            <person name="Noel C.J."/>
            <person name="Swan D.C."/>
            <person name="Goldberg A.V."/>
            <person name="Harris S.R."/>
            <person name="Weinmaier T."/>
            <person name="Markert S."/>
            <person name="Becher D."/>
            <person name="Bernhardt J."/>
            <person name="Dagan T."/>
            <person name="Hacker C."/>
            <person name="Lucocq J.M."/>
            <person name="Schweder T."/>
            <person name="Rattei T."/>
            <person name="Hall N."/>
            <person name="Hirt R.P."/>
            <person name="Embley T.M."/>
        </authorList>
    </citation>
    <scope>NUCLEOTIDE SEQUENCE [LARGE SCALE GENOMIC DNA]</scope>
</reference>
<dbReference type="FunCoup" id="L7JTB6">
    <property type="interactions" value="80"/>
</dbReference>
<dbReference type="OMA" id="KMIGQKT"/>
<feature type="domain" description="Uracil-DNA glycosylase-like" evidence="7">
    <location>
        <begin position="135"/>
        <end position="292"/>
    </location>
</feature>
<dbReference type="NCBIfam" id="NF003589">
    <property type="entry name" value="PRK05254.1-2"/>
    <property type="match status" value="1"/>
</dbReference>
<evidence type="ECO:0000313" key="9">
    <source>
        <dbReference type="Proteomes" id="UP000011185"/>
    </source>
</evidence>
<dbReference type="Pfam" id="PF03167">
    <property type="entry name" value="UDG"/>
    <property type="match status" value="1"/>
</dbReference>
<dbReference type="SUPFAM" id="SSF52141">
    <property type="entry name" value="Uracil-DNA glycosylase-like"/>
    <property type="match status" value="1"/>
</dbReference>
<accession>L7JTB6</accession>
<dbReference type="STRING" id="72359.L7JTB6"/>
<dbReference type="AlphaFoldDB" id="L7JTB6"/>
<comment type="function">
    <text evidence="6">Excises uracil residues from the DNA which can arise as a result of misincorporation of dUMP residues by DNA polymerase or due to deamination of cytosine.</text>
</comment>
<dbReference type="InterPro" id="IPR018085">
    <property type="entry name" value="Ura-DNA_Glyclase_AS"/>
</dbReference>
<protein>
    <recommendedName>
        <fullName evidence="6">Uracil-DNA glycosylase</fullName>
        <ecNumber evidence="6">3.2.2.27</ecNumber>
    </recommendedName>
</protein>
<dbReference type="Gene3D" id="3.40.470.10">
    <property type="entry name" value="Uracil-DNA glycosylase-like domain"/>
    <property type="match status" value="1"/>
</dbReference>
<evidence type="ECO:0000256" key="2">
    <source>
        <dbReference type="ARBA" id="ARBA00022763"/>
    </source>
</evidence>
<feature type="non-terminal residue" evidence="8">
    <location>
        <position position="1"/>
    </location>
</feature>
<dbReference type="SMART" id="SM00987">
    <property type="entry name" value="UreE_C"/>
    <property type="match status" value="1"/>
</dbReference>
<evidence type="ECO:0000256" key="5">
    <source>
        <dbReference type="PROSITE-ProRule" id="PRU10072"/>
    </source>
</evidence>
<sequence>VSLIAFSVVVIPPTLLFLNKNTAARNRALMKRNLTLYNFKRKKVQQESVTVKKDACENSTPITNSKIQKCSLLNSENKNENGMCKLCNLHLFLSEKWLPYFKDEFHKEYFGKIMTMLHDESVFYPPVQKIFYFSHFFPITDTKVVIIGQDPYHNKGRATGLAFSVPPNVPMPPSLRNIMAEVRRNYKDATCNLEDWAKQGVLLLNDTLTVSEAKPGSHSTYGWSIFTDRILKFVNEKCKNVVFMLWGSFAGKKSALIDGKKHLVLTSMHPSPFSADRGFNGCNHFVKANEYLRKNGKEEISW</sequence>
<keyword evidence="8" id="KW-0326">Glycosidase</keyword>
<dbReference type="CDD" id="cd10027">
    <property type="entry name" value="UDG-F1-like"/>
    <property type="match status" value="1"/>
</dbReference>
<keyword evidence="9" id="KW-1185">Reference proteome</keyword>
<dbReference type="HOGENOM" id="CLU_032162_0_0_1"/>
<comment type="catalytic activity">
    <reaction evidence="6">
        <text>Hydrolyzes single-stranded DNA or mismatched double-stranded DNA and polynucleotides, releasing free uracil.</text>
        <dbReference type="EC" id="3.2.2.27"/>
    </reaction>
</comment>
<proteinExistence type="inferred from homology"/>
<dbReference type="GO" id="GO:0005634">
    <property type="term" value="C:nucleus"/>
    <property type="evidence" value="ECO:0007669"/>
    <property type="project" value="EnsemblFungi"/>
</dbReference>
<dbReference type="PANTHER" id="PTHR11264">
    <property type="entry name" value="URACIL-DNA GLYCOSYLASE"/>
    <property type="match status" value="1"/>
</dbReference>
<dbReference type="GO" id="GO:0097510">
    <property type="term" value="P:base-excision repair, AP site formation via deaminated base removal"/>
    <property type="evidence" value="ECO:0007669"/>
    <property type="project" value="TreeGrafter"/>
</dbReference>
<gene>
    <name evidence="8" type="ORF">THOM_2787</name>
</gene>
<dbReference type="NCBIfam" id="TIGR00628">
    <property type="entry name" value="ung"/>
    <property type="match status" value="1"/>
</dbReference>
<dbReference type="PANTHER" id="PTHR11264:SF0">
    <property type="entry name" value="URACIL-DNA GLYCOSYLASE"/>
    <property type="match status" value="1"/>
</dbReference>